<reference evidence="3" key="1">
    <citation type="submission" date="2017-10" db="EMBL/GenBank/DDBJ databases">
        <title>Rapid genome shrinkage in a self-fertile nematode reveals novel sperm competition proteins.</title>
        <authorList>
            <person name="Yin D."/>
            <person name="Schwarz E.M."/>
            <person name="Thomas C.G."/>
            <person name="Felde R.L."/>
            <person name="Korf I.F."/>
            <person name="Cutter A.D."/>
            <person name="Schartner C.M."/>
            <person name="Ralston E.J."/>
            <person name="Meyer B.J."/>
            <person name="Haag E.S."/>
        </authorList>
    </citation>
    <scope>NUCLEOTIDE SEQUENCE [LARGE SCALE GENOMIC DNA]</scope>
    <source>
        <strain evidence="3">JU1422</strain>
    </source>
</reference>
<evidence type="ECO:0000256" key="1">
    <source>
        <dbReference type="SAM" id="MobiDB-lite"/>
    </source>
</evidence>
<evidence type="ECO:0000313" key="3">
    <source>
        <dbReference type="Proteomes" id="UP000230233"/>
    </source>
</evidence>
<dbReference type="AlphaFoldDB" id="A0A2G5TFT1"/>
<gene>
    <name evidence="2" type="primary">Cnig_chr_V.g18825</name>
    <name evidence="2" type="ORF">B9Z55_018825</name>
</gene>
<evidence type="ECO:0000313" key="2">
    <source>
        <dbReference type="EMBL" id="PIC26162.1"/>
    </source>
</evidence>
<dbReference type="Proteomes" id="UP000230233">
    <property type="component" value="Chromosome V"/>
</dbReference>
<accession>A0A2G5TFT1</accession>
<keyword evidence="3" id="KW-1185">Reference proteome</keyword>
<comment type="caution">
    <text evidence="2">The sequence shown here is derived from an EMBL/GenBank/DDBJ whole genome shotgun (WGS) entry which is preliminary data.</text>
</comment>
<name>A0A2G5TFT1_9PELO</name>
<proteinExistence type="predicted"/>
<feature type="region of interest" description="Disordered" evidence="1">
    <location>
        <begin position="52"/>
        <end position="94"/>
    </location>
</feature>
<sequence>MCRMNGSQGPSSPEYDSFRHSVVHHNDDELQIDKCQKLWKHIHKRALRGARKLKHVAGKKEIKNSTSETMKHKANQPMDSPCETNSDSEGLEAM</sequence>
<organism evidence="2 3">
    <name type="scientific">Caenorhabditis nigoni</name>
    <dbReference type="NCBI Taxonomy" id="1611254"/>
    <lineage>
        <taxon>Eukaryota</taxon>
        <taxon>Metazoa</taxon>
        <taxon>Ecdysozoa</taxon>
        <taxon>Nematoda</taxon>
        <taxon>Chromadorea</taxon>
        <taxon>Rhabditida</taxon>
        <taxon>Rhabditina</taxon>
        <taxon>Rhabditomorpha</taxon>
        <taxon>Rhabditoidea</taxon>
        <taxon>Rhabditidae</taxon>
        <taxon>Peloderinae</taxon>
        <taxon>Caenorhabditis</taxon>
    </lineage>
</organism>
<protein>
    <submittedName>
        <fullName evidence="2">Uncharacterized protein</fullName>
    </submittedName>
</protein>
<dbReference type="EMBL" id="PDUG01000005">
    <property type="protein sequence ID" value="PIC26162.1"/>
    <property type="molecule type" value="Genomic_DNA"/>
</dbReference>